<dbReference type="InterPro" id="IPR050570">
    <property type="entry name" value="Cell_wall_metabolism_enzyme"/>
</dbReference>
<dbReference type="PANTHER" id="PTHR21666">
    <property type="entry name" value="PEPTIDASE-RELATED"/>
    <property type="match status" value="1"/>
</dbReference>
<gene>
    <name evidence="3" type="ORF">LK09_12250</name>
</gene>
<dbReference type="AlphaFoldDB" id="A0A0B2A7Q7"/>
<keyword evidence="4" id="KW-1185">Reference proteome</keyword>
<evidence type="ECO:0000313" key="3">
    <source>
        <dbReference type="EMBL" id="KHK97582.1"/>
    </source>
</evidence>
<keyword evidence="1" id="KW-0732">Signal</keyword>
<accession>A0A0B2A7Q7</accession>
<organism evidence="3 4">
    <name type="scientific">Microbacterium mangrovi</name>
    <dbReference type="NCBI Taxonomy" id="1348253"/>
    <lineage>
        <taxon>Bacteria</taxon>
        <taxon>Bacillati</taxon>
        <taxon>Actinomycetota</taxon>
        <taxon>Actinomycetes</taxon>
        <taxon>Micrococcales</taxon>
        <taxon>Microbacteriaceae</taxon>
        <taxon>Microbacterium</taxon>
    </lineage>
</organism>
<evidence type="ECO:0000259" key="2">
    <source>
        <dbReference type="Pfam" id="PF01551"/>
    </source>
</evidence>
<dbReference type="CDD" id="cd12797">
    <property type="entry name" value="M23_peptidase"/>
    <property type="match status" value="1"/>
</dbReference>
<proteinExistence type="predicted"/>
<dbReference type="SUPFAM" id="SSF51261">
    <property type="entry name" value="Duplicated hybrid motif"/>
    <property type="match status" value="1"/>
</dbReference>
<feature type="domain" description="M23ase beta-sheet core" evidence="2">
    <location>
        <begin position="55"/>
        <end position="147"/>
    </location>
</feature>
<dbReference type="GO" id="GO:0004222">
    <property type="term" value="F:metalloendopeptidase activity"/>
    <property type="evidence" value="ECO:0007669"/>
    <property type="project" value="TreeGrafter"/>
</dbReference>
<reference evidence="3 4" key="1">
    <citation type="submission" date="2014-11" db="EMBL/GenBank/DDBJ databases">
        <title>Genome sequence of Microbacterium mangrovi MUSC 115(T).</title>
        <authorList>
            <person name="Lee L.-H."/>
        </authorList>
    </citation>
    <scope>NUCLEOTIDE SEQUENCE [LARGE SCALE GENOMIC DNA]</scope>
    <source>
        <strain evidence="3 4">MUSC 115</strain>
    </source>
</reference>
<dbReference type="Gene3D" id="2.70.70.10">
    <property type="entry name" value="Glucose Permease (Domain IIA)"/>
    <property type="match status" value="1"/>
</dbReference>
<evidence type="ECO:0000256" key="1">
    <source>
        <dbReference type="ARBA" id="ARBA00022729"/>
    </source>
</evidence>
<dbReference type="Proteomes" id="UP000031030">
    <property type="component" value="Unassembled WGS sequence"/>
</dbReference>
<dbReference type="Pfam" id="PF01551">
    <property type="entry name" value="Peptidase_M23"/>
    <property type="match status" value="1"/>
</dbReference>
<dbReference type="InterPro" id="IPR016047">
    <property type="entry name" value="M23ase_b-sheet_dom"/>
</dbReference>
<name>A0A0B2A7Q7_9MICO</name>
<dbReference type="InterPro" id="IPR011055">
    <property type="entry name" value="Dup_hybrid_motif"/>
</dbReference>
<evidence type="ECO:0000313" key="4">
    <source>
        <dbReference type="Proteomes" id="UP000031030"/>
    </source>
</evidence>
<dbReference type="PANTHER" id="PTHR21666:SF289">
    <property type="entry name" value="L-ALA--D-GLU ENDOPEPTIDASE"/>
    <property type="match status" value="1"/>
</dbReference>
<protein>
    <submittedName>
        <fullName evidence="3">Peptidase M23</fullName>
    </submittedName>
</protein>
<comment type="caution">
    <text evidence="3">The sequence shown here is derived from an EMBL/GenBank/DDBJ whole genome shotgun (WGS) entry which is preliminary data.</text>
</comment>
<dbReference type="EMBL" id="JTDK01000010">
    <property type="protein sequence ID" value="KHK97582.1"/>
    <property type="molecule type" value="Genomic_DNA"/>
</dbReference>
<sequence length="164" mass="16233">MLLLLLSPAAAAEPATGGAATAASDASERAVWVWPTASHRVIVAYAAPATRYGPGHRGIDIAAPIGSGVAAPAAGIVAFSGRVAGRPVLTIDHGDGIVSTLEPVASDAAAGDVVRGGERVGTVAVGGHADPDTVHLGARRNGEYINPMLLLGGIPHAILLPCCA</sequence>